<feature type="compositionally biased region" description="Basic and acidic residues" evidence="2">
    <location>
        <begin position="208"/>
        <end position="223"/>
    </location>
</feature>
<dbReference type="OrthoDB" id="3800599at2759"/>
<feature type="compositionally biased region" description="Polar residues" evidence="2">
    <location>
        <begin position="236"/>
        <end position="263"/>
    </location>
</feature>
<dbReference type="EMBL" id="JAADJZ010000002">
    <property type="protein sequence ID" value="KAF2877206.1"/>
    <property type="molecule type" value="Genomic_DNA"/>
</dbReference>
<proteinExistence type="predicted"/>
<sequence>MTSEGRMHYTNPKKNVVCICAQPQQHEYYAFVNNARTKVTATQHMKQSGTQTCTQLQWRSILIREYSEETETAEENLTRLLHFTNGRTRDRICRCEVPHTHRSQNAKAIDGPALLEAAIAYFMANSSHITVDTSDMEAMLSGRSMNVKRRKPSTAPGMSAIAEKAETPSQPVPRNKGIATSRSNRWGTVFTNGQIMNSADQWGGVSRYQEEKKANADVSRADRATTATKSMPKVSNYRSGSSSKPASLKQSTSNPTSPNLTNKLGTSFLSISNKPGGMNLFKAAAQPLAQVPVSRASPVEKAPAPSKMPSLSLTELSDIYTENNRASAFIKFNPWGDSTDWNRSSSADSKASLSAPMQSTSGMSEAIQPPPAVSFSEGIADLQGRIGRLSVNNWNDGRKYEPRSKHPVPMPSLQEEHEGEDPAYGFQHPLSGYVNRAVTELPTTLSAPAELVAGGAKVRSQSSCRLLQQPHRETLSRIPAAAMKPKRVSTLFAYKEPSTHLPDQDEYVDKYAIRCAANDAGAEGKKCDVCKTQLNSGSQFVNSEVLRLPRCGHYVHSKCLFDWFRYQDQPYGLCPSCDDLLCERTLRNRMKTHIDYIFGDKRTPIRGADGGIEFFFHEFNEVVFCIWEEEVVVAQLLVLKDNVERSMDQAWGQTGQPPDWTRIVRDGIVRDAMQDFYDENLPKNGYSHFPDQDQFVEFIAWVELVRIMNNAAVYANRSGTTFPSLRALYEEFTLVKIQYDQAKKSWSKNNNGKPLSDCVAHAVYRMCLMSEPTQLRPQ</sequence>
<dbReference type="Pfam" id="PF13639">
    <property type="entry name" value="zf-RING_2"/>
    <property type="match status" value="1"/>
</dbReference>
<dbReference type="SUPFAM" id="SSF57850">
    <property type="entry name" value="RING/U-box"/>
    <property type="match status" value="1"/>
</dbReference>
<evidence type="ECO:0000313" key="5">
    <source>
        <dbReference type="Proteomes" id="UP000481861"/>
    </source>
</evidence>
<dbReference type="GO" id="GO:0008270">
    <property type="term" value="F:zinc ion binding"/>
    <property type="evidence" value="ECO:0007669"/>
    <property type="project" value="UniProtKB-KW"/>
</dbReference>
<evidence type="ECO:0000256" key="2">
    <source>
        <dbReference type="SAM" id="MobiDB-lite"/>
    </source>
</evidence>
<protein>
    <recommendedName>
        <fullName evidence="3">RING-type domain-containing protein</fullName>
    </recommendedName>
</protein>
<feature type="domain" description="RING-type" evidence="3">
    <location>
        <begin position="527"/>
        <end position="578"/>
    </location>
</feature>
<name>A0A7C8IGQ4_9PLEO</name>
<feature type="region of interest" description="Disordered" evidence="2">
    <location>
        <begin position="397"/>
        <end position="420"/>
    </location>
</feature>
<dbReference type="InterPro" id="IPR001841">
    <property type="entry name" value="Znf_RING"/>
</dbReference>
<feature type="region of interest" description="Disordered" evidence="2">
    <location>
        <begin position="206"/>
        <end position="263"/>
    </location>
</feature>
<dbReference type="PROSITE" id="PS50089">
    <property type="entry name" value="ZF_RING_2"/>
    <property type="match status" value="1"/>
</dbReference>
<dbReference type="AlphaFoldDB" id="A0A7C8IGQ4"/>
<reference evidence="4 5" key="1">
    <citation type="submission" date="2020-01" db="EMBL/GenBank/DDBJ databases">
        <authorList>
            <consortium name="DOE Joint Genome Institute"/>
            <person name="Haridas S."/>
            <person name="Albert R."/>
            <person name="Binder M."/>
            <person name="Bloem J."/>
            <person name="Labutti K."/>
            <person name="Salamov A."/>
            <person name="Andreopoulos B."/>
            <person name="Baker S.E."/>
            <person name="Barry K."/>
            <person name="Bills G."/>
            <person name="Bluhm B.H."/>
            <person name="Cannon C."/>
            <person name="Castanera R."/>
            <person name="Culley D.E."/>
            <person name="Daum C."/>
            <person name="Ezra D."/>
            <person name="Gonzalez J.B."/>
            <person name="Henrissat B."/>
            <person name="Kuo A."/>
            <person name="Liang C."/>
            <person name="Lipzen A."/>
            <person name="Lutzoni F."/>
            <person name="Magnuson J."/>
            <person name="Mondo S."/>
            <person name="Nolan M."/>
            <person name="Ohm R."/>
            <person name="Pangilinan J."/>
            <person name="Park H.-J.H."/>
            <person name="Ramirez L."/>
            <person name="Alfaro M."/>
            <person name="Sun H."/>
            <person name="Tritt A."/>
            <person name="Yoshinaga Y."/>
            <person name="Zwiers L.-H.L."/>
            <person name="Turgeon B.G."/>
            <person name="Goodwin S.B."/>
            <person name="Spatafora J.W."/>
            <person name="Crous P.W."/>
            <person name="Grigoriev I.V."/>
        </authorList>
    </citation>
    <scope>NUCLEOTIDE SEQUENCE [LARGE SCALE GENOMIC DNA]</scope>
    <source>
        <strain evidence="4 5">CBS 611.86</strain>
    </source>
</reference>
<evidence type="ECO:0000256" key="1">
    <source>
        <dbReference type="PROSITE-ProRule" id="PRU00175"/>
    </source>
</evidence>
<organism evidence="4 5">
    <name type="scientific">Massariosphaeria phaeospora</name>
    <dbReference type="NCBI Taxonomy" id="100035"/>
    <lineage>
        <taxon>Eukaryota</taxon>
        <taxon>Fungi</taxon>
        <taxon>Dikarya</taxon>
        <taxon>Ascomycota</taxon>
        <taxon>Pezizomycotina</taxon>
        <taxon>Dothideomycetes</taxon>
        <taxon>Pleosporomycetidae</taxon>
        <taxon>Pleosporales</taxon>
        <taxon>Pleosporales incertae sedis</taxon>
        <taxon>Massariosphaeria</taxon>
    </lineage>
</organism>
<feature type="region of interest" description="Disordered" evidence="2">
    <location>
        <begin position="148"/>
        <end position="180"/>
    </location>
</feature>
<dbReference type="InterPro" id="IPR013083">
    <property type="entry name" value="Znf_RING/FYVE/PHD"/>
</dbReference>
<feature type="compositionally biased region" description="Low complexity" evidence="2">
    <location>
        <begin position="344"/>
        <end position="355"/>
    </location>
</feature>
<keyword evidence="1" id="KW-0479">Metal-binding</keyword>
<keyword evidence="1" id="KW-0862">Zinc</keyword>
<dbReference type="SMART" id="SM00184">
    <property type="entry name" value="RING"/>
    <property type="match status" value="1"/>
</dbReference>
<gene>
    <name evidence="4" type="ORF">BDV95DRAFT_644167</name>
</gene>
<feature type="region of interest" description="Disordered" evidence="2">
    <location>
        <begin position="340"/>
        <end position="367"/>
    </location>
</feature>
<accession>A0A7C8IGQ4</accession>
<dbReference type="CDD" id="cd16448">
    <property type="entry name" value="RING-H2"/>
    <property type="match status" value="1"/>
</dbReference>
<dbReference type="Gene3D" id="3.30.40.10">
    <property type="entry name" value="Zinc/RING finger domain, C3HC4 (zinc finger)"/>
    <property type="match status" value="1"/>
</dbReference>
<keyword evidence="1" id="KW-0863">Zinc-finger</keyword>
<keyword evidence="5" id="KW-1185">Reference proteome</keyword>
<evidence type="ECO:0000259" key="3">
    <source>
        <dbReference type="PROSITE" id="PS50089"/>
    </source>
</evidence>
<evidence type="ECO:0000313" key="4">
    <source>
        <dbReference type="EMBL" id="KAF2877206.1"/>
    </source>
</evidence>
<comment type="caution">
    <text evidence="4">The sequence shown here is derived from an EMBL/GenBank/DDBJ whole genome shotgun (WGS) entry which is preliminary data.</text>
</comment>
<dbReference type="Proteomes" id="UP000481861">
    <property type="component" value="Unassembled WGS sequence"/>
</dbReference>